<dbReference type="GO" id="GO:0006355">
    <property type="term" value="P:regulation of DNA-templated transcription"/>
    <property type="evidence" value="ECO:0007669"/>
    <property type="project" value="InterPro"/>
</dbReference>
<keyword evidence="1" id="KW-0547">Nucleotide-binding</keyword>
<evidence type="ECO:0000256" key="4">
    <source>
        <dbReference type="ARBA" id="ARBA00023125"/>
    </source>
</evidence>
<dbReference type="InterPro" id="IPR025943">
    <property type="entry name" value="Sigma_54_int_dom_ATP-bd_2"/>
</dbReference>
<evidence type="ECO:0000256" key="5">
    <source>
        <dbReference type="ARBA" id="ARBA00023163"/>
    </source>
</evidence>
<accession>A0A8A4TMY2</accession>
<evidence type="ECO:0000259" key="6">
    <source>
        <dbReference type="PROSITE" id="PS50045"/>
    </source>
</evidence>
<organism evidence="7 8">
    <name type="scientific">Sulfidibacter corallicola</name>
    <dbReference type="NCBI Taxonomy" id="2818388"/>
    <lineage>
        <taxon>Bacteria</taxon>
        <taxon>Pseudomonadati</taxon>
        <taxon>Acidobacteriota</taxon>
        <taxon>Holophagae</taxon>
        <taxon>Acanthopleuribacterales</taxon>
        <taxon>Acanthopleuribacteraceae</taxon>
        <taxon>Sulfidibacter</taxon>
    </lineage>
</organism>
<feature type="domain" description="Sigma-54 factor interaction" evidence="6">
    <location>
        <begin position="208"/>
        <end position="437"/>
    </location>
</feature>
<dbReference type="SUPFAM" id="SSF52540">
    <property type="entry name" value="P-loop containing nucleoside triphosphate hydrolases"/>
    <property type="match status" value="1"/>
</dbReference>
<dbReference type="PROSITE" id="PS00688">
    <property type="entry name" value="SIGMA54_INTERACT_3"/>
    <property type="match status" value="1"/>
</dbReference>
<dbReference type="AlphaFoldDB" id="A0A8A4TMY2"/>
<dbReference type="PROSITE" id="PS00676">
    <property type="entry name" value="SIGMA54_INTERACT_2"/>
    <property type="match status" value="1"/>
</dbReference>
<keyword evidence="4" id="KW-0238">DNA-binding</keyword>
<dbReference type="InterPro" id="IPR003593">
    <property type="entry name" value="AAA+_ATPase"/>
</dbReference>
<reference evidence="7" key="1">
    <citation type="submission" date="2021-03" db="EMBL/GenBank/DDBJ databases">
        <title>Acanthopleuribacteraceae sp. M133.</title>
        <authorList>
            <person name="Wang G."/>
        </authorList>
    </citation>
    <scope>NUCLEOTIDE SEQUENCE</scope>
    <source>
        <strain evidence="7">M133</strain>
    </source>
</reference>
<dbReference type="GO" id="GO:0003677">
    <property type="term" value="F:DNA binding"/>
    <property type="evidence" value="ECO:0007669"/>
    <property type="project" value="UniProtKB-KW"/>
</dbReference>
<dbReference type="Gene3D" id="1.10.10.60">
    <property type="entry name" value="Homeodomain-like"/>
    <property type="match status" value="1"/>
</dbReference>
<dbReference type="SMART" id="SM00382">
    <property type="entry name" value="AAA"/>
    <property type="match status" value="1"/>
</dbReference>
<dbReference type="Gene3D" id="1.10.8.60">
    <property type="match status" value="1"/>
</dbReference>
<dbReference type="KEGG" id="scor:J3U87_20355"/>
<dbReference type="InterPro" id="IPR027417">
    <property type="entry name" value="P-loop_NTPase"/>
</dbReference>
<dbReference type="GO" id="GO:0005524">
    <property type="term" value="F:ATP binding"/>
    <property type="evidence" value="ECO:0007669"/>
    <property type="project" value="UniProtKB-KW"/>
</dbReference>
<dbReference type="RefSeq" id="WP_237377610.1">
    <property type="nucleotide sequence ID" value="NZ_CP071793.1"/>
</dbReference>
<evidence type="ECO:0000313" key="8">
    <source>
        <dbReference type="Proteomes" id="UP000663929"/>
    </source>
</evidence>
<dbReference type="Proteomes" id="UP000663929">
    <property type="component" value="Chromosome"/>
</dbReference>
<dbReference type="InterPro" id="IPR025944">
    <property type="entry name" value="Sigma_54_int_dom_CS"/>
</dbReference>
<dbReference type="PANTHER" id="PTHR32071">
    <property type="entry name" value="TRANSCRIPTIONAL REGULATORY PROTEIN"/>
    <property type="match status" value="1"/>
</dbReference>
<keyword evidence="2" id="KW-0067">ATP-binding</keyword>
<proteinExistence type="predicted"/>
<dbReference type="Pfam" id="PF00158">
    <property type="entry name" value="Sigma54_activat"/>
    <property type="match status" value="1"/>
</dbReference>
<sequence length="551" mass="63374">MQLLNSIKTLVDSLVLVDDQLLPPSFSKEVLNPVSSQRHRLEDIQNKLVFHDLLQRVSLLRDHAEDRHWYFWDTMSQWLCRFANAEQVQVFQENGEGTLTKVHPLEAEEDIQEYHLPGQCQDGIHIGEDPEWRQNLWIRLDRPARTGLVLRFLTRRPAPLVDRVRLHLLKENEHLLRLTLDCRLPNLNPVRVVEILGQQDTKDDSGELFGRDTDFLRALESLRQAAVSEASVYLSGESGTGKELFARHLHKMSKRATGPFIPINCSAIPHELIESEMFGHEKGAFTGAYYRKIGKVEQANGGTLFLDEIGEMPLAFQAKLLRYLQEKKFNRVGGNQAIGSDARIVVATHRDLKQMVAEGTFREDLFYRIHVIPIAIPPLRNRGGDIRLLSEKFFAKYIKKSRASRRKVDEAVFEALERYRFPGNVRELDNIIHRTVVMTQKPVIGIEDLPEDVLQATNKKASSEDFRHHPFEKFDGFVPQDRDTLKRLKKEVEIVSMSYQRDLDRRFLLGLLRESGGSARKAAELAGINRTLFYKLLKRAGIDISLLHQSE</sequence>
<dbReference type="FunFam" id="3.40.50.300:FF:000006">
    <property type="entry name" value="DNA-binding transcriptional regulator NtrC"/>
    <property type="match status" value="1"/>
</dbReference>
<dbReference type="InterPro" id="IPR009057">
    <property type="entry name" value="Homeodomain-like_sf"/>
</dbReference>
<dbReference type="CDD" id="cd00009">
    <property type="entry name" value="AAA"/>
    <property type="match status" value="1"/>
</dbReference>
<dbReference type="PROSITE" id="PS50045">
    <property type="entry name" value="SIGMA54_INTERACT_4"/>
    <property type="match status" value="1"/>
</dbReference>
<keyword evidence="8" id="KW-1185">Reference proteome</keyword>
<evidence type="ECO:0000256" key="2">
    <source>
        <dbReference type="ARBA" id="ARBA00022840"/>
    </source>
</evidence>
<evidence type="ECO:0000256" key="3">
    <source>
        <dbReference type="ARBA" id="ARBA00023015"/>
    </source>
</evidence>
<dbReference type="InterPro" id="IPR058031">
    <property type="entry name" value="AAA_lid_NorR"/>
</dbReference>
<evidence type="ECO:0000313" key="7">
    <source>
        <dbReference type="EMBL" id="QTD47945.1"/>
    </source>
</evidence>
<dbReference type="PROSITE" id="PS00675">
    <property type="entry name" value="SIGMA54_INTERACT_1"/>
    <property type="match status" value="1"/>
</dbReference>
<dbReference type="InterPro" id="IPR002078">
    <property type="entry name" value="Sigma_54_int"/>
</dbReference>
<name>A0A8A4TMY2_SULCO</name>
<dbReference type="InterPro" id="IPR025662">
    <property type="entry name" value="Sigma_54_int_dom_ATP-bd_1"/>
</dbReference>
<keyword evidence="3" id="KW-0805">Transcription regulation</keyword>
<gene>
    <name evidence="7" type="ORF">J3U87_20355</name>
</gene>
<dbReference type="Gene3D" id="3.40.50.300">
    <property type="entry name" value="P-loop containing nucleotide triphosphate hydrolases"/>
    <property type="match status" value="1"/>
</dbReference>
<evidence type="ECO:0000256" key="1">
    <source>
        <dbReference type="ARBA" id="ARBA00022741"/>
    </source>
</evidence>
<keyword evidence="5" id="KW-0804">Transcription</keyword>
<dbReference type="SUPFAM" id="SSF46689">
    <property type="entry name" value="Homeodomain-like"/>
    <property type="match status" value="1"/>
</dbReference>
<protein>
    <submittedName>
        <fullName evidence="7">Sigma-54-dependent Fis family transcriptional regulator</fullName>
    </submittedName>
</protein>
<dbReference type="Pfam" id="PF25601">
    <property type="entry name" value="AAA_lid_14"/>
    <property type="match status" value="1"/>
</dbReference>
<dbReference type="EMBL" id="CP071793">
    <property type="protein sequence ID" value="QTD47945.1"/>
    <property type="molecule type" value="Genomic_DNA"/>
</dbReference>